<evidence type="ECO:0000313" key="1">
    <source>
        <dbReference type="EMBL" id="MED6221700.1"/>
    </source>
</evidence>
<name>A0ABU6ZIB7_9FABA</name>
<gene>
    <name evidence="1" type="ORF">PIB30_057359</name>
</gene>
<dbReference type="EMBL" id="JASCZI010272329">
    <property type="protein sequence ID" value="MED6221700.1"/>
    <property type="molecule type" value="Genomic_DNA"/>
</dbReference>
<dbReference type="Proteomes" id="UP001341840">
    <property type="component" value="Unassembled WGS sequence"/>
</dbReference>
<keyword evidence="2" id="KW-1185">Reference proteome</keyword>
<comment type="caution">
    <text evidence="1">The sequence shown here is derived from an EMBL/GenBank/DDBJ whole genome shotgun (WGS) entry which is preliminary data.</text>
</comment>
<accession>A0ABU6ZIB7</accession>
<protein>
    <submittedName>
        <fullName evidence="1">Uncharacterized protein</fullName>
    </submittedName>
</protein>
<sequence length="127" mass="14919">MFQRFKTVALEYEKPETYEAGLIPPTRLFDRVWLRGNIDAHINTQYQLPILELYVEFEVVKPREEMEEEQQNILGLPELENNIDSEDEFEANYELSDNNDDGDNVDDPVVHEAMQTFVRNDSFGIHP</sequence>
<proteinExistence type="predicted"/>
<reference evidence="1 2" key="1">
    <citation type="journal article" date="2023" name="Plants (Basel)">
        <title>Bridging the Gap: Combining Genomics and Transcriptomics Approaches to Understand Stylosanthes scabra, an Orphan Legume from the Brazilian Caatinga.</title>
        <authorList>
            <person name="Ferreira-Neto J.R.C."/>
            <person name="da Silva M.D."/>
            <person name="Binneck E."/>
            <person name="de Melo N.F."/>
            <person name="da Silva R.H."/>
            <person name="de Melo A.L.T.M."/>
            <person name="Pandolfi V."/>
            <person name="Bustamante F.O."/>
            <person name="Brasileiro-Vidal A.C."/>
            <person name="Benko-Iseppon A.M."/>
        </authorList>
    </citation>
    <scope>NUCLEOTIDE SEQUENCE [LARGE SCALE GENOMIC DNA]</scope>
    <source>
        <tissue evidence="1">Leaves</tissue>
    </source>
</reference>
<evidence type="ECO:0000313" key="2">
    <source>
        <dbReference type="Proteomes" id="UP001341840"/>
    </source>
</evidence>
<organism evidence="1 2">
    <name type="scientific">Stylosanthes scabra</name>
    <dbReference type="NCBI Taxonomy" id="79078"/>
    <lineage>
        <taxon>Eukaryota</taxon>
        <taxon>Viridiplantae</taxon>
        <taxon>Streptophyta</taxon>
        <taxon>Embryophyta</taxon>
        <taxon>Tracheophyta</taxon>
        <taxon>Spermatophyta</taxon>
        <taxon>Magnoliopsida</taxon>
        <taxon>eudicotyledons</taxon>
        <taxon>Gunneridae</taxon>
        <taxon>Pentapetalae</taxon>
        <taxon>rosids</taxon>
        <taxon>fabids</taxon>
        <taxon>Fabales</taxon>
        <taxon>Fabaceae</taxon>
        <taxon>Papilionoideae</taxon>
        <taxon>50 kb inversion clade</taxon>
        <taxon>dalbergioids sensu lato</taxon>
        <taxon>Dalbergieae</taxon>
        <taxon>Pterocarpus clade</taxon>
        <taxon>Stylosanthes</taxon>
    </lineage>
</organism>